<proteinExistence type="predicted"/>
<evidence type="ECO:0000313" key="2">
    <source>
        <dbReference type="Proteomes" id="UP000027981"/>
    </source>
</evidence>
<organism evidence="1 2">
    <name type="scientific">Palaeococcus pacificus DY20341</name>
    <dbReference type="NCBI Taxonomy" id="1343739"/>
    <lineage>
        <taxon>Archaea</taxon>
        <taxon>Methanobacteriati</taxon>
        <taxon>Methanobacteriota</taxon>
        <taxon>Thermococci</taxon>
        <taxon>Thermococcales</taxon>
        <taxon>Thermococcaceae</taxon>
        <taxon>Palaeococcus</taxon>
    </lineage>
</organism>
<evidence type="ECO:0000313" key="1">
    <source>
        <dbReference type="EMBL" id="AIF69928.1"/>
    </source>
</evidence>
<dbReference type="Proteomes" id="UP000027981">
    <property type="component" value="Chromosome"/>
</dbReference>
<keyword evidence="2" id="KW-1185">Reference proteome</keyword>
<name>A0A075LZD1_9EURY</name>
<protein>
    <submittedName>
        <fullName evidence="1">Uncharacterized protein</fullName>
    </submittedName>
</protein>
<dbReference type="AlphaFoldDB" id="A0A075LZD1"/>
<reference evidence="1 2" key="2">
    <citation type="journal article" date="2015" name="Genome Announc.">
        <title>Complete Genome Sequence of Hyperthermophilic Piezophilic Archaeon Palaeococcus pacificus DY20341T, Isolated from Deep-Sea Hydrothermal Sediments.</title>
        <authorList>
            <person name="Zeng X."/>
            <person name="Jebbar M."/>
            <person name="Shao Z."/>
        </authorList>
    </citation>
    <scope>NUCLEOTIDE SEQUENCE [LARGE SCALE GENOMIC DNA]</scope>
    <source>
        <strain evidence="1 2">DY20341</strain>
    </source>
</reference>
<dbReference type="HOGENOM" id="CLU_3245554_0_0_2"/>
<dbReference type="EMBL" id="CP006019">
    <property type="protein sequence ID" value="AIF69928.1"/>
    <property type="molecule type" value="Genomic_DNA"/>
</dbReference>
<reference evidence="2" key="1">
    <citation type="submission" date="2013-06" db="EMBL/GenBank/DDBJ databases">
        <title>Complete Genome Sequence of Hyperthermophilic Palaeococcus pacificus DY20341T, Isolated from a Deep-Sea Hydrothermal Sediments.</title>
        <authorList>
            <person name="Zeng X."/>
            <person name="Shao Z."/>
        </authorList>
    </citation>
    <scope>NUCLEOTIDE SEQUENCE [LARGE SCALE GENOMIC DNA]</scope>
    <source>
        <strain evidence="2">DY20341</strain>
    </source>
</reference>
<dbReference type="KEGG" id="ppac:PAP_07695"/>
<gene>
    <name evidence="1" type="ORF">PAP_07695</name>
</gene>
<accession>A0A075LZD1</accession>
<dbReference type="STRING" id="1343739.PAP_07695"/>
<sequence length="42" mass="5106">MENLKILEKRLEIVRRQKEKLLAEEARILRILKQEKMKKATS</sequence>